<dbReference type="PANTHER" id="PTHR43794:SF11">
    <property type="entry name" value="AMIDOHYDROLASE-RELATED DOMAIN-CONTAINING PROTEIN"/>
    <property type="match status" value="1"/>
</dbReference>
<dbReference type="Gene3D" id="2.30.40.10">
    <property type="entry name" value="Urease, subunit C, domain 1"/>
    <property type="match status" value="1"/>
</dbReference>
<dbReference type="RefSeq" id="XP_038751750.1">
    <property type="nucleotide sequence ID" value="XM_038883045.1"/>
</dbReference>
<feature type="domain" description="Amidohydrolase-related" evidence="2">
    <location>
        <begin position="57"/>
        <end position="417"/>
    </location>
</feature>
<dbReference type="InterPro" id="IPR050287">
    <property type="entry name" value="MTA/SAH_deaminase"/>
</dbReference>
<dbReference type="AlphaFoldDB" id="A0A9P6IG68"/>
<proteinExistence type="predicted"/>
<dbReference type="Gene3D" id="3.20.20.140">
    <property type="entry name" value="Metal-dependent hydrolases"/>
    <property type="match status" value="1"/>
</dbReference>
<reference evidence="3" key="2">
    <citation type="submission" date="2020-11" db="EMBL/GenBank/DDBJ databases">
        <title>Whole genome sequencing of Colletotrichum sp.</title>
        <authorList>
            <person name="Li H."/>
        </authorList>
    </citation>
    <scope>NUCLEOTIDE SEQUENCE</scope>
    <source>
        <strain evidence="3">CkLH20</strain>
    </source>
</reference>
<accession>A0A9P6IG68</accession>
<dbReference type="PANTHER" id="PTHR43794">
    <property type="entry name" value="AMINOHYDROLASE SSNA-RELATED"/>
    <property type="match status" value="1"/>
</dbReference>
<evidence type="ECO:0000313" key="4">
    <source>
        <dbReference type="Proteomes" id="UP000781932"/>
    </source>
</evidence>
<evidence type="ECO:0000313" key="3">
    <source>
        <dbReference type="EMBL" id="KAF9882289.1"/>
    </source>
</evidence>
<name>A0A9P6IG68_9PEZI</name>
<protein>
    <submittedName>
        <fullName evidence="3">Amidohydrolase</fullName>
    </submittedName>
</protein>
<evidence type="ECO:0000259" key="2">
    <source>
        <dbReference type="Pfam" id="PF01979"/>
    </source>
</evidence>
<dbReference type="Proteomes" id="UP000781932">
    <property type="component" value="Unassembled WGS sequence"/>
</dbReference>
<keyword evidence="1" id="KW-0378">Hydrolase</keyword>
<dbReference type="SUPFAM" id="SSF51338">
    <property type="entry name" value="Composite domain of metallo-dependent hydrolases"/>
    <property type="match status" value="1"/>
</dbReference>
<evidence type="ECO:0000256" key="1">
    <source>
        <dbReference type="ARBA" id="ARBA00022801"/>
    </source>
</evidence>
<keyword evidence="4" id="KW-1185">Reference proteome</keyword>
<organism evidence="3 4">
    <name type="scientific">Colletotrichum karsti</name>
    <dbReference type="NCBI Taxonomy" id="1095194"/>
    <lineage>
        <taxon>Eukaryota</taxon>
        <taxon>Fungi</taxon>
        <taxon>Dikarya</taxon>
        <taxon>Ascomycota</taxon>
        <taxon>Pezizomycotina</taxon>
        <taxon>Sordariomycetes</taxon>
        <taxon>Hypocreomycetidae</taxon>
        <taxon>Glomerellales</taxon>
        <taxon>Glomerellaceae</taxon>
        <taxon>Colletotrichum</taxon>
        <taxon>Colletotrichum boninense species complex</taxon>
    </lineage>
</organism>
<dbReference type="InterPro" id="IPR006680">
    <property type="entry name" value="Amidohydro-rel"/>
</dbReference>
<dbReference type="InterPro" id="IPR032466">
    <property type="entry name" value="Metal_Hydrolase"/>
</dbReference>
<gene>
    <name evidence="3" type="ORF">CkaCkLH20_00325</name>
</gene>
<dbReference type="InterPro" id="IPR011059">
    <property type="entry name" value="Metal-dep_hydrolase_composite"/>
</dbReference>
<dbReference type="GO" id="GO:0016810">
    <property type="term" value="F:hydrolase activity, acting on carbon-nitrogen (but not peptide) bonds"/>
    <property type="evidence" value="ECO:0007669"/>
    <property type="project" value="InterPro"/>
</dbReference>
<dbReference type="Pfam" id="PF01979">
    <property type="entry name" value="Amidohydro_1"/>
    <property type="match status" value="1"/>
</dbReference>
<dbReference type="GeneID" id="62156119"/>
<comment type="caution">
    <text evidence="3">The sequence shown here is derived from an EMBL/GenBank/DDBJ whole genome shotgun (WGS) entry which is preliminary data.</text>
</comment>
<reference evidence="3" key="1">
    <citation type="submission" date="2020-03" db="EMBL/GenBank/DDBJ databases">
        <authorList>
            <person name="He L."/>
        </authorList>
    </citation>
    <scope>NUCLEOTIDE SEQUENCE</scope>
    <source>
        <strain evidence="3">CkLH20</strain>
    </source>
</reference>
<dbReference type="SUPFAM" id="SSF51556">
    <property type="entry name" value="Metallo-dependent hydrolases"/>
    <property type="match status" value="1"/>
</dbReference>
<dbReference type="OrthoDB" id="194468at2759"/>
<dbReference type="EMBL" id="JAATWM020000001">
    <property type="protein sequence ID" value="KAF9882289.1"/>
    <property type="molecule type" value="Genomic_DNA"/>
</dbReference>
<sequence>MTGKYIITGGHVVTLDDSLGDFENGAVLVDNGKIIAVGRAEDICDPDAELIDATEGVVIPGMVDCHRHASMSLTRGIGIDQHLWHFLSNTYTRWLPATGVEEMRTSALVGALEAIESGVTTIMDTCESFHSADHAEAELQGLKDSGIRGFFCYGMSGDQYGDVPAGKAGWEARMAHVERMAQEQKSQDGLVRVALHLSQGGTIPFSWTGDEVKLGQDLGMLCCSHTSAVFNSVLTNDLEVRADKGYMLPGHVYIHCTSVNDHEMGLIATTGGKIVLAPDTDIQMGMGYPPLRGAVAHGLKPALSIDTSSATPPDLLSQMRLLLQVQRGLDHNVAHLDKRISFEMGFGARDALIWGTRNGAEAVGLGDQIGTLTPGKRADIVILTSIRALSGSANHLGTAVLHSTPSDVDLVMIDGRIRKRDGKLVGVDVAAIRAKAREGLRRIQDNLKKMRAEMSPEQVEKFFRDGERAFRVNMADAYSQGAEVGDYLRA</sequence>